<sequence length="354" mass="41737">MESNKNCEKFDEFFLVWESSCRNFIDDFSFANEEARLSRLRIHVFLRKDTPLKALPPAHDWVELHYSLTTCPFASDTCIVAELLQRFGACADKQELCVESPSTIYLIADKGRKYEEVIELLTYRNTRLRFVEIDGQDNTILDILDSACKFCKLVFSTVEERDLHNLESHNFFCAHPECPHHTKRFYTEKDLQGHIQGQTMCPYCDDSIFCSDQARREHMKTIHDILEPISPRDKNNNALTCQFCPERKFTSGEQVEIHMKNCHKKCNCSCGMYFKTRDDYIEHFYTVYPLACFENRKCPHRFQSVMHQAAHHREDHFATHPFYCVPCQHWQSESGSRQRMCFRDEKSLRIHGKP</sequence>
<proteinExistence type="predicted"/>
<gene>
    <name evidence="2" type="ORF">NEMVEDRAFT_v1g200459</name>
</gene>
<dbReference type="InterPro" id="IPR013087">
    <property type="entry name" value="Znf_C2H2_type"/>
</dbReference>
<feature type="domain" description="C2H2-type" evidence="1">
    <location>
        <begin position="146"/>
        <end position="169"/>
    </location>
</feature>
<feature type="domain" description="C2H2-type" evidence="1">
    <location>
        <begin position="239"/>
        <end position="263"/>
    </location>
</feature>
<dbReference type="OMA" id="KKCNCSC"/>
<dbReference type="InParanoid" id="A7RQ61"/>
<dbReference type="Proteomes" id="UP000001593">
    <property type="component" value="Unassembled WGS sequence"/>
</dbReference>
<evidence type="ECO:0000313" key="2">
    <source>
        <dbReference type="EMBL" id="EDO46436.1"/>
    </source>
</evidence>
<evidence type="ECO:0000259" key="1">
    <source>
        <dbReference type="SMART" id="SM00355"/>
    </source>
</evidence>
<dbReference type="HOGENOM" id="CLU_783696_0_0_1"/>
<keyword evidence="3" id="KW-1185">Reference proteome</keyword>
<reference evidence="2 3" key="1">
    <citation type="journal article" date="2007" name="Science">
        <title>Sea anemone genome reveals ancestral eumetazoan gene repertoire and genomic organization.</title>
        <authorList>
            <person name="Putnam N.H."/>
            <person name="Srivastava M."/>
            <person name="Hellsten U."/>
            <person name="Dirks B."/>
            <person name="Chapman J."/>
            <person name="Salamov A."/>
            <person name="Terry A."/>
            <person name="Shapiro H."/>
            <person name="Lindquist E."/>
            <person name="Kapitonov V.V."/>
            <person name="Jurka J."/>
            <person name="Genikhovich G."/>
            <person name="Grigoriev I.V."/>
            <person name="Lucas S.M."/>
            <person name="Steele R.E."/>
            <person name="Finnerty J.R."/>
            <person name="Technau U."/>
            <person name="Martindale M.Q."/>
            <person name="Rokhsar D.S."/>
        </authorList>
    </citation>
    <scope>NUCLEOTIDE SEQUENCE [LARGE SCALE GENOMIC DNA]</scope>
    <source>
        <strain evidence="3">CH2 X CH6</strain>
    </source>
</reference>
<protein>
    <recommendedName>
        <fullName evidence="1">C2H2-type domain-containing protein</fullName>
    </recommendedName>
</protein>
<organism evidence="2 3">
    <name type="scientific">Nematostella vectensis</name>
    <name type="common">Starlet sea anemone</name>
    <dbReference type="NCBI Taxonomy" id="45351"/>
    <lineage>
        <taxon>Eukaryota</taxon>
        <taxon>Metazoa</taxon>
        <taxon>Cnidaria</taxon>
        <taxon>Anthozoa</taxon>
        <taxon>Hexacorallia</taxon>
        <taxon>Actiniaria</taxon>
        <taxon>Edwardsiidae</taxon>
        <taxon>Nematostella</taxon>
    </lineage>
</organism>
<dbReference type="EMBL" id="DS469527">
    <property type="protein sequence ID" value="EDO46436.1"/>
    <property type="molecule type" value="Genomic_DNA"/>
</dbReference>
<evidence type="ECO:0000313" key="3">
    <source>
        <dbReference type="Proteomes" id="UP000001593"/>
    </source>
</evidence>
<name>A7RQ61_NEMVE</name>
<dbReference type="PhylomeDB" id="A7RQ61"/>
<dbReference type="AlphaFoldDB" id="A7RQ61"/>
<feature type="domain" description="C2H2-type" evidence="1">
    <location>
        <begin position="199"/>
        <end position="223"/>
    </location>
</feature>
<accession>A7RQ61</accession>
<dbReference type="SMART" id="SM00355">
    <property type="entry name" value="ZnF_C2H2"/>
    <property type="match status" value="3"/>
</dbReference>